<dbReference type="RefSeq" id="WP_155307672.1">
    <property type="nucleotide sequence ID" value="NZ_AP021875.1"/>
</dbReference>
<gene>
    <name evidence="5" type="ORF">DSCW_65260</name>
</gene>
<dbReference type="Proteomes" id="UP000427769">
    <property type="component" value="Chromosome"/>
</dbReference>
<evidence type="ECO:0000256" key="3">
    <source>
        <dbReference type="PROSITE-ProRule" id="PRU00169"/>
    </source>
</evidence>
<organism evidence="5 6">
    <name type="scientific">Desulfosarcina widdelii</name>
    <dbReference type="NCBI Taxonomy" id="947919"/>
    <lineage>
        <taxon>Bacteria</taxon>
        <taxon>Pseudomonadati</taxon>
        <taxon>Thermodesulfobacteriota</taxon>
        <taxon>Desulfobacteria</taxon>
        <taxon>Desulfobacterales</taxon>
        <taxon>Desulfosarcinaceae</taxon>
        <taxon>Desulfosarcina</taxon>
    </lineage>
</organism>
<protein>
    <submittedName>
        <fullName evidence="5">Response regulator</fullName>
    </submittedName>
</protein>
<dbReference type="SUPFAM" id="SSF52172">
    <property type="entry name" value="CheY-like"/>
    <property type="match status" value="1"/>
</dbReference>
<dbReference type="GO" id="GO:0000160">
    <property type="term" value="P:phosphorelay signal transduction system"/>
    <property type="evidence" value="ECO:0007669"/>
    <property type="project" value="UniProtKB-KW"/>
</dbReference>
<evidence type="ECO:0000256" key="1">
    <source>
        <dbReference type="ARBA" id="ARBA00022553"/>
    </source>
</evidence>
<dbReference type="AlphaFoldDB" id="A0A5K7ZG13"/>
<dbReference type="PANTHER" id="PTHR44591:SF14">
    <property type="entry name" value="PROTEIN PILG"/>
    <property type="match status" value="1"/>
</dbReference>
<keyword evidence="1 3" id="KW-0597">Phosphoprotein</keyword>
<dbReference type="InterPro" id="IPR050595">
    <property type="entry name" value="Bact_response_regulator"/>
</dbReference>
<evidence type="ECO:0000256" key="2">
    <source>
        <dbReference type="ARBA" id="ARBA00023012"/>
    </source>
</evidence>
<dbReference type="InterPro" id="IPR001789">
    <property type="entry name" value="Sig_transdc_resp-reg_receiver"/>
</dbReference>
<dbReference type="InterPro" id="IPR011006">
    <property type="entry name" value="CheY-like_superfamily"/>
</dbReference>
<evidence type="ECO:0000313" key="6">
    <source>
        <dbReference type="Proteomes" id="UP000427769"/>
    </source>
</evidence>
<reference evidence="5 6" key="1">
    <citation type="submission" date="2019-11" db="EMBL/GenBank/DDBJ databases">
        <title>Comparative genomics of hydrocarbon-degrading Desulfosarcina strains.</title>
        <authorList>
            <person name="Watanabe M."/>
            <person name="Kojima H."/>
            <person name="Fukui M."/>
        </authorList>
    </citation>
    <scope>NUCLEOTIDE SEQUENCE [LARGE SCALE GENOMIC DNA]</scope>
    <source>
        <strain evidence="5 6">PP31</strain>
    </source>
</reference>
<dbReference type="OrthoDB" id="9788090at2"/>
<accession>A0A5K7ZG13</accession>
<feature type="modified residue" description="4-aspartylphosphate" evidence="3">
    <location>
        <position position="54"/>
    </location>
</feature>
<sequence>MHTFRILVVDDEVDFLETIVKRLNKRKLDATGVTSGEEAIQALKEQLYDVVLLDIKMPGGMDGIETLREIKRLQPLVEVLLLTGHASVETSIEGMKLGAFDYLLKPMKFEDLLTKMAQAFEKKASQDSKIRNAKIQELIRYPSRVFEQEKE</sequence>
<keyword evidence="2" id="KW-0902">Two-component regulatory system</keyword>
<keyword evidence="6" id="KW-1185">Reference proteome</keyword>
<dbReference type="KEGG" id="dwd:DSCW_65260"/>
<dbReference type="PANTHER" id="PTHR44591">
    <property type="entry name" value="STRESS RESPONSE REGULATOR PROTEIN 1"/>
    <property type="match status" value="1"/>
</dbReference>
<evidence type="ECO:0000313" key="5">
    <source>
        <dbReference type="EMBL" id="BBO79109.1"/>
    </source>
</evidence>
<dbReference type="Gene3D" id="3.40.50.2300">
    <property type="match status" value="1"/>
</dbReference>
<dbReference type="EMBL" id="AP021875">
    <property type="protein sequence ID" value="BBO79109.1"/>
    <property type="molecule type" value="Genomic_DNA"/>
</dbReference>
<dbReference type="PROSITE" id="PS50110">
    <property type="entry name" value="RESPONSE_REGULATORY"/>
    <property type="match status" value="1"/>
</dbReference>
<dbReference type="Pfam" id="PF00072">
    <property type="entry name" value="Response_reg"/>
    <property type="match status" value="1"/>
</dbReference>
<feature type="domain" description="Response regulatory" evidence="4">
    <location>
        <begin position="5"/>
        <end position="120"/>
    </location>
</feature>
<evidence type="ECO:0000259" key="4">
    <source>
        <dbReference type="PROSITE" id="PS50110"/>
    </source>
</evidence>
<name>A0A5K7ZG13_9BACT</name>
<dbReference type="SMART" id="SM00448">
    <property type="entry name" value="REC"/>
    <property type="match status" value="1"/>
</dbReference>
<proteinExistence type="predicted"/>